<evidence type="ECO:0000313" key="1">
    <source>
        <dbReference type="EMBL" id="KMV15977.1"/>
    </source>
</evidence>
<comment type="caution">
    <text evidence="1">The sequence shown here is derived from an EMBL/GenBank/DDBJ whole genome shotgun (WGS) entry which is preliminary data.</text>
</comment>
<dbReference type="PATRIC" id="fig|451644.5.peg.4767"/>
<reference evidence="1 2" key="1">
    <citation type="submission" date="2015-06" db="EMBL/GenBank/DDBJ databases">
        <title>Genome sequence of Mycobacterium conceptionense strain MLE.</title>
        <authorList>
            <person name="Greninger A.L."/>
            <person name="Cunningham G."/>
            <person name="Chiu C.Y."/>
            <person name="Miller S."/>
        </authorList>
    </citation>
    <scope>NUCLEOTIDE SEQUENCE [LARGE SCALE GENOMIC DNA]</scope>
    <source>
        <strain evidence="1 2">MLE</strain>
    </source>
</reference>
<name>A0A0J8U4H2_9MYCO</name>
<accession>A0A0J8U4H2</accession>
<gene>
    <name evidence="1" type="ORF">ACT17_23085</name>
</gene>
<dbReference type="EMBL" id="LFOD01000025">
    <property type="protein sequence ID" value="KMV15977.1"/>
    <property type="molecule type" value="Genomic_DNA"/>
</dbReference>
<dbReference type="RefSeq" id="WP_048896238.1">
    <property type="nucleotide sequence ID" value="NZ_LFOD01000025.1"/>
</dbReference>
<evidence type="ECO:0000313" key="2">
    <source>
        <dbReference type="Proteomes" id="UP000037594"/>
    </source>
</evidence>
<dbReference type="OrthoDB" id="4764421at2"/>
<organism evidence="1 2">
    <name type="scientific">Mycolicibacterium conceptionense</name>
    <dbReference type="NCBI Taxonomy" id="451644"/>
    <lineage>
        <taxon>Bacteria</taxon>
        <taxon>Bacillati</taxon>
        <taxon>Actinomycetota</taxon>
        <taxon>Actinomycetes</taxon>
        <taxon>Mycobacteriales</taxon>
        <taxon>Mycobacteriaceae</taxon>
        <taxon>Mycolicibacterium</taxon>
    </lineage>
</organism>
<sequence length="103" mass="11806">MEYPTNIVNEDYGWHRIHQGHGLDRDMLRADLAEHSYEPRGGGELAVDEVWMTFHPRVKNCSSFDGFGCDNEGEWHAHWFAAKEGEGDALTLAYWEITVEAKP</sequence>
<dbReference type="Proteomes" id="UP000037594">
    <property type="component" value="Unassembled WGS sequence"/>
</dbReference>
<protein>
    <submittedName>
        <fullName evidence="1">Uncharacterized protein</fullName>
    </submittedName>
</protein>
<dbReference type="AlphaFoldDB" id="A0A0J8U4H2"/>
<proteinExistence type="predicted"/>